<dbReference type="InParanoid" id="A0A0C2X7D3"/>
<dbReference type="Proteomes" id="UP000054549">
    <property type="component" value="Unassembled WGS sequence"/>
</dbReference>
<dbReference type="Pfam" id="PF23190">
    <property type="entry name" value="LHD_TRPY1"/>
    <property type="match status" value="1"/>
</dbReference>
<dbReference type="InterPro" id="IPR056336">
    <property type="entry name" value="YVC1_C"/>
</dbReference>
<evidence type="ECO:0000256" key="1">
    <source>
        <dbReference type="SAM" id="Phobius"/>
    </source>
</evidence>
<feature type="transmembrane region" description="Helical" evidence="1">
    <location>
        <begin position="483"/>
        <end position="500"/>
    </location>
</feature>
<keyword evidence="1" id="KW-1133">Transmembrane helix</keyword>
<evidence type="ECO:0000313" key="4">
    <source>
        <dbReference type="EMBL" id="KIL70252.1"/>
    </source>
</evidence>
<proteinExistence type="predicted"/>
<accession>A0A0C2X7D3</accession>
<keyword evidence="1" id="KW-0812">Transmembrane</keyword>
<dbReference type="STRING" id="946122.A0A0C2X7D3"/>
<dbReference type="PANTHER" id="PTHR35859">
    <property type="entry name" value="NONSELECTIVE CATION CHANNEL PROTEIN"/>
    <property type="match status" value="1"/>
</dbReference>
<feature type="transmembrane region" description="Helical" evidence="1">
    <location>
        <begin position="208"/>
        <end position="224"/>
    </location>
</feature>
<dbReference type="AlphaFoldDB" id="A0A0C2X7D3"/>
<name>A0A0C2X7D3_AMAMK</name>
<feature type="transmembrane region" description="Helical" evidence="1">
    <location>
        <begin position="244"/>
        <end position="263"/>
    </location>
</feature>
<evidence type="ECO:0000259" key="2">
    <source>
        <dbReference type="Pfam" id="PF23190"/>
    </source>
</evidence>
<dbReference type="PANTHER" id="PTHR35859:SF4">
    <property type="entry name" value="MEMBRANE CHANNEL PROTEIN, PUTATIVE (AFU_ORTHOLOGUE AFUA_6G11300)-RELATED"/>
    <property type="match status" value="1"/>
</dbReference>
<keyword evidence="1" id="KW-0472">Membrane</keyword>
<dbReference type="OrthoDB" id="301415at2759"/>
<dbReference type="InterPro" id="IPR052971">
    <property type="entry name" value="TRP_calcium_channel"/>
</dbReference>
<keyword evidence="5" id="KW-1185">Reference proteome</keyword>
<dbReference type="InterPro" id="IPR056337">
    <property type="entry name" value="LHD_YVC1"/>
</dbReference>
<dbReference type="EMBL" id="KN818224">
    <property type="protein sequence ID" value="KIL70252.1"/>
    <property type="molecule type" value="Genomic_DNA"/>
</dbReference>
<dbReference type="Pfam" id="PF23317">
    <property type="entry name" value="YVC1_C"/>
    <property type="match status" value="1"/>
</dbReference>
<feature type="transmembrane region" description="Helical" evidence="1">
    <location>
        <begin position="270"/>
        <end position="291"/>
    </location>
</feature>
<reference evidence="4 5" key="1">
    <citation type="submission" date="2014-04" db="EMBL/GenBank/DDBJ databases">
        <title>Evolutionary Origins and Diversification of the Mycorrhizal Mutualists.</title>
        <authorList>
            <consortium name="DOE Joint Genome Institute"/>
            <consortium name="Mycorrhizal Genomics Consortium"/>
            <person name="Kohler A."/>
            <person name="Kuo A."/>
            <person name="Nagy L.G."/>
            <person name="Floudas D."/>
            <person name="Copeland A."/>
            <person name="Barry K.W."/>
            <person name="Cichocki N."/>
            <person name="Veneault-Fourrey C."/>
            <person name="LaButti K."/>
            <person name="Lindquist E.A."/>
            <person name="Lipzen A."/>
            <person name="Lundell T."/>
            <person name="Morin E."/>
            <person name="Murat C."/>
            <person name="Riley R."/>
            <person name="Ohm R."/>
            <person name="Sun H."/>
            <person name="Tunlid A."/>
            <person name="Henrissat B."/>
            <person name="Grigoriev I.V."/>
            <person name="Hibbett D.S."/>
            <person name="Martin F."/>
        </authorList>
    </citation>
    <scope>NUCLEOTIDE SEQUENCE [LARGE SCALE GENOMIC DNA]</scope>
    <source>
        <strain evidence="4 5">Koide BX008</strain>
    </source>
</reference>
<feature type="transmembrane region" description="Helical" evidence="1">
    <location>
        <begin position="394"/>
        <end position="416"/>
    </location>
</feature>
<feature type="domain" description="YVC1 N-terminal linker helical" evidence="2">
    <location>
        <begin position="25"/>
        <end position="195"/>
    </location>
</feature>
<feature type="domain" description="Calcium channel YVC1-like C-terminal transmembrane" evidence="3">
    <location>
        <begin position="307"/>
        <end position="501"/>
    </location>
</feature>
<feature type="transmembrane region" description="Helical" evidence="1">
    <location>
        <begin position="336"/>
        <end position="356"/>
    </location>
</feature>
<protein>
    <submittedName>
        <fullName evidence="4">Uncharacterized protein</fullName>
    </submittedName>
</protein>
<sequence>MSRPHNGENASLLAIRPIRPSADTVRKLVKRLRAMILHLLPIEVPPEEIKEPISRIITSRVISTFVAAAGDFGEALPYALLRSRAQFMRDANRNPADYGENLGRATACEVLARRIVHISPKDRLINILSTRFEYGHEGSSDLASALEMAIDQNWFAQDVVQALWRGDIVQKNIENHEIDYVPYRGIHSHSIWSHFNAPRLAVPRYQNVFRICVWLFFLFVYSQAVLEPVERLSRPENKLDVWEVILYIMALAFTIEGKFWRLLRFATWRALNFWSVISFIIDTILLSAFILRVVGITSSGERSADMRLHKLITIFDGFKYIGTMEICVTRMLKESGIFFALLAVVSIGFYQGLFALDAADGTIDDSSEVIHALIQGLLQSPNYGKFSESPASLILYYLWTTVTVIILLNVLISLFASAYSEIVADAEAQYLAFFAGKTISMIRAPDSYVYPAPFNLLEIIFIAPFEFLPLIKLSEETYARLNRYAMTTMFCIPLSIIAIYEASRESRKGTWLQNWLAGDDTDLDAPEIRNPEVHDPACPDMQISRVPFEELVQMFPDIQQSIEATILTEVNGVKEKISWVAEKLGTS</sequence>
<feature type="transmembrane region" description="Helical" evidence="1">
    <location>
        <begin position="311"/>
        <end position="329"/>
    </location>
</feature>
<dbReference type="HOGENOM" id="CLU_014123_1_0_1"/>
<evidence type="ECO:0000313" key="5">
    <source>
        <dbReference type="Proteomes" id="UP000054549"/>
    </source>
</evidence>
<feature type="transmembrane region" description="Helical" evidence="1">
    <location>
        <begin position="448"/>
        <end position="471"/>
    </location>
</feature>
<evidence type="ECO:0000259" key="3">
    <source>
        <dbReference type="Pfam" id="PF23317"/>
    </source>
</evidence>
<organism evidence="4 5">
    <name type="scientific">Amanita muscaria (strain Koide BX008)</name>
    <dbReference type="NCBI Taxonomy" id="946122"/>
    <lineage>
        <taxon>Eukaryota</taxon>
        <taxon>Fungi</taxon>
        <taxon>Dikarya</taxon>
        <taxon>Basidiomycota</taxon>
        <taxon>Agaricomycotina</taxon>
        <taxon>Agaricomycetes</taxon>
        <taxon>Agaricomycetidae</taxon>
        <taxon>Agaricales</taxon>
        <taxon>Pluteineae</taxon>
        <taxon>Amanitaceae</taxon>
        <taxon>Amanita</taxon>
    </lineage>
</organism>
<gene>
    <name evidence="4" type="ORF">M378DRAFT_183807</name>
</gene>